<evidence type="ECO:0000256" key="2">
    <source>
        <dbReference type="SAM" id="Phobius"/>
    </source>
</evidence>
<dbReference type="OrthoDB" id="9939965at2759"/>
<feature type="region of interest" description="Disordered" evidence="1">
    <location>
        <begin position="1"/>
        <end position="26"/>
    </location>
</feature>
<dbReference type="PANTHER" id="PTHR16322">
    <property type="entry name" value="PHOSPHOPROTEIN ASSOCIATED WITH GLYCOSPHINGOLIPID-ENRICHED MICRODOMAINS 1"/>
    <property type="match status" value="1"/>
</dbReference>
<dbReference type="InterPro" id="IPR032748">
    <property type="entry name" value="PAG"/>
</dbReference>
<evidence type="ECO:0000313" key="3">
    <source>
        <dbReference type="EMBL" id="CAF94574.1"/>
    </source>
</evidence>
<keyword evidence="2" id="KW-0472">Membrane</keyword>
<dbReference type="GO" id="GO:0035556">
    <property type="term" value="P:intracellular signal transduction"/>
    <property type="evidence" value="ECO:0007669"/>
    <property type="project" value="InterPro"/>
</dbReference>
<gene>
    <name evidence="3" type="ORF">GSTENG00010722001</name>
</gene>
<feature type="transmembrane region" description="Helical" evidence="2">
    <location>
        <begin position="115"/>
        <end position="138"/>
    </location>
</feature>
<evidence type="ECO:0000256" key="1">
    <source>
        <dbReference type="SAM" id="MobiDB-lite"/>
    </source>
</evidence>
<accession>Q4SXQ8</accession>
<dbReference type="AlphaFoldDB" id="Q4SXQ8"/>
<organism evidence="3">
    <name type="scientific">Tetraodon nigroviridis</name>
    <name type="common">Spotted green pufferfish</name>
    <name type="synonym">Chelonodon nigroviridis</name>
    <dbReference type="NCBI Taxonomy" id="99883"/>
    <lineage>
        <taxon>Eukaryota</taxon>
        <taxon>Metazoa</taxon>
        <taxon>Chordata</taxon>
        <taxon>Craniata</taxon>
        <taxon>Vertebrata</taxon>
        <taxon>Euteleostomi</taxon>
        <taxon>Actinopterygii</taxon>
        <taxon>Neopterygii</taxon>
        <taxon>Teleostei</taxon>
        <taxon>Neoteleostei</taxon>
        <taxon>Acanthomorphata</taxon>
        <taxon>Eupercaria</taxon>
        <taxon>Tetraodontiformes</taxon>
        <taxon>Tetradontoidea</taxon>
        <taxon>Tetraodontidae</taxon>
        <taxon>Tetraodon</taxon>
    </lineage>
</organism>
<sequence length="142" mass="15885">MGRERGGDVLEARGRRTQKRGHEEKNRCSFISKKQKAVLHLSYCWNSSARKRCAAALDQIFCRRDATLGSSVSLSRHCVQLSFSSRESERVSRRQRGVMDTKRPKGTNVDTYQNLLLLGAIAAASAFVVTILIVLICVGCQR</sequence>
<dbReference type="KEGG" id="tng:GSTEN00010722G001"/>
<comment type="caution">
    <text evidence="3">The sequence shown here is derived from an EMBL/GenBank/DDBJ whole genome shotgun (WGS) entry which is preliminary data.</text>
</comment>
<dbReference type="EMBL" id="CAAE01012353">
    <property type="protein sequence ID" value="CAF94574.1"/>
    <property type="molecule type" value="Genomic_DNA"/>
</dbReference>
<keyword evidence="2" id="KW-1133">Transmembrane helix</keyword>
<keyword evidence="2" id="KW-0812">Transmembrane</keyword>
<protein>
    <submittedName>
        <fullName evidence="3">(spotted green pufferfish) hypothetical protein</fullName>
    </submittedName>
</protein>
<name>Q4SXQ8_TETNG</name>
<proteinExistence type="predicted"/>
<reference evidence="3" key="1">
    <citation type="journal article" date="2004" name="Nature">
        <title>Genome duplication in the teleost fish Tetraodon nigroviridis reveals the early vertebrate proto-karyotype.</title>
        <authorList>
            <person name="Jaillon O."/>
            <person name="Aury J.-M."/>
            <person name="Brunet F."/>
            <person name="Petit J.-L."/>
            <person name="Stange-Thomann N."/>
            <person name="Mauceli E."/>
            <person name="Bouneau L."/>
            <person name="Fischer C."/>
            <person name="Ozouf-Costaz C."/>
            <person name="Bernot A."/>
            <person name="Nicaud S."/>
            <person name="Jaffe D."/>
            <person name="Fisher S."/>
            <person name="Lutfalla G."/>
            <person name="Dossat C."/>
            <person name="Segurens B."/>
            <person name="Dasilva C."/>
            <person name="Salanoubat M."/>
            <person name="Levy M."/>
            <person name="Boudet N."/>
            <person name="Castellano S."/>
            <person name="Anthouard V."/>
            <person name="Jubin C."/>
            <person name="Castelli V."/>
            <person name="Katinka M."/>
            <person name="Vacherie B."/>
            <person name="Biemont C."/>
            <person name="Skalli Z."/>
            <person name="Cattolico L."/>
            <person name="Poulain J."/>
            <person name="De Berardinis V."/>
            <person name="Cruaud C."/>
            <person name="Duprat S."/>
            <person name="Brottier P."/>
            <person name="Coutanceau J.-P."/>
            <person name="Gouzy J."/>
            <person name="Parra G."/>
            <person name="Lardier G."/>
            <person name="Chapple C."/>
            <person name="McKernan K.J."/>
            <person name="McEwan P."/>
            <person name="Bosak S."/>
            <person name="Kellis M."/>
            <person name="Volff J.-N."/>
            <person name="Guigo R."/>
            <person name="Zody M.C."/>
            <person name="Mesirov J."/>
            <person name="Lindblad-Toh K."/>
            <person name="Birren B."/>
            <person name="Nusbaum C."/>
            <person name="Kahn D."/>
            <person name="Robinson-Rechavi M."/>
            <person name="Laudet V."/>
            <person name="Schachter V."/>
            <person name="Quetier F."/>
            <person name="Saurin W."/>
            <person name="Scarpelli C."/>
            <person name="Wincker P."/>
            <person name="Lander E.S."/>
            <person name="Weissenbach J."/>
            <person name="Roest Crollius H."/>
        </authorList>
    </citation>
    <scope>NUCLEOTIDE SEQUENCE [LARGE SCALE GENOMIC DNA]</scope>
</reference>
<dbReference type="PANTHER" id="PTHR16322:SF1">
    <property type="entry name" value="LCK-INTERACTING TRANSMEMBRANE ADAPTER 1 ISOFORM X1"/>
    <property type="match status" value="1"/>
</dbReference>
<dbReference type="GO" id="GO:0005886">
    <property type="term" value="C:plasma membrane"/>
    <property type="evidence" value="ECO:0007669"/>
    <property type="project" value="InterPro"/>
</dbReference>
<dbReference type="GO" id="GO:0050868">
    <property type="term" value="P:negative regulation of T cell activation"/>
    <property type="evidence" value="ECO:0007669"/>
    <property type="project" value="InterPro"/>
</dbReference>
<reference evidence="3" key="2">
    <citation type="submission" date="2004-02" db="EMBL/GenBank/DDBJ databases">
        <authorList>
            <consortium name="Genoscope"/>
            <consortium name="Whitehead Institute Centre for Genome Research"/>
        </authorList>
    </citation>
    <scope>NUCLEOTIDE SEQUENCE</scope>
</reference>
<dbReference type="GO" id="GO:0045121">
    <property type="term" value="C:membrane raft"/>
    <property type="evidence" value="ECO:0007669"/>
    <property type="project" value="InterPro"/>
</dbReference>